<dbReference type="PANTHER" id="PTHR44943:SF8">
    <property type="entry name" value="TPR REPEAT-CONTAINING PROTEIN MJ0263"/>
    <property type="match status" value="1"/>
</dbReference>
<proteinExistence type="predicted"/>
<keyword evidence="2" id="KW-0802">TPR repeat</keyword>
<keyword evidence="5" id="KW-1185">Reference proteome</keyword>
<reference evidence="4" key="2">
    <citation type="submission" date="2020-09" db="EMBL/GenBank/DDBJ databases">
        <authorList>
            <person name="Sun Q."/>
            <person name="Kim S."/>
        </authorList>
    </citation>
    <scope>NUCLEOTIDE SEQUENCE</scope>
    <source>
        <strain evidence="4">KCTC 12711</strain>
    </source>
</reference>
<evidence type="ECO:0008006" key="6">
    <source>
        <dbReference type="Google" id="ProtNLM"/>
    </source>
</evidence>
<feature type="region of interest" description="Disordered" evidence="3">
    <location>
        <begin position="1"/>
        <end position="29"/>
    </location>
</feature>
<evidence type="ECO:0000313" key="4">
    <source>
        <dbReference type="EMBL" id="GHA06238.1"/>
    </source>
</evidence>
<dbReference type="Pfam" id="PF14559">
    <property type="entry name" value="TPR_19"/>
    <property type="match status" value="1"/>
</dbReference>
<evidence type="ECO:0000256" key="2">
    <source>
        <dbReference type="ARBA" id="ARBA00022803"/>
    </source>
</evidence>
<dbReference type="EMBL" id="BMXA01000002">
    <property type="protein sequence ID" value="GHA06238.1"/>
    <property type="molecule type" value="Genomic_DNA"/>
</dbReference>
<dbReference type="InterPro" id="IPR011990">
    <property type="entry name" value="TPR-like_helical_dom_sf"/>
</dbReference>
<reference evidence="4" key="1">
    <citation type="journal article" date="2014" name="Int. J. Syst. Evol. Microbiol.">
        <title>Complete genome sequence of Corynebacterium casei LMG S-19264T (=DSM 44701T), isolated from a smear-ripened cheese.</title>
        <authorList>
            <consortium name="US DOE Joint Genome Institute (JGI-PGF)"/>
            <person name="Walter F."/>
            <person name="Albersmeier A."/>
            <person name="Kalinowski J."/>
            <person name="Ruckert C."/>
        </authorList>
    </citation>
    <scope>NUCLEOTIDE SEQUENCE</scope>
    <source>
        <strain evidence="4">KCTC 12711</strain>
    </source>
</reference>
<dbReference type="PANTHER" id="PTHR44943">
    <property type="entry name" value="CELLULOSE SYNTHASE OPERON PROTEIN C"/>
    <property type="match status" value="1"/>
</dbReference>
<protein>
    <recommendedName>
        <fullName evidence="6">Tetratricopeptide repeat protein</fullName>
    </recommendedName>
</protein>
<dbReference type="InterPro" id="IPR051685">
    <property type="entry name" value="Ycf3/AcsC/BcsC/TPR_MFPF"/>
</dbReference>
<keyword evidence="1" id="KW-0677">Repeat</keyword>
<evidence type="ECO:0000313" key="5">
    <source>
        <dbReference type="Proteomes" id="UP000614811"/>
    </source>
</evidence>
<comment type="caution">
    <text evidence="4">The sequence shown here is derived from an EMBL/GenBank/DDBJ whole genome shotgun (WGS) entry which is preliminary data.</text>
</comment>
<sequence>MLNGSHYSTEQQSRAQASQRYKAPVPPEIQDPKATDIMLSIDPDLRFQLMELLQQSDFETLESTLEEYVSLFDSGELRRKDIEYLFKTFEVANPDYEQKLASWLQHSRTWSSLVANGVYSFRNAWEWRDTSYWRDVPELNRRKYKEYLQYAYDHFQQALTGKPRDDVFINYLVTTKLNLGLDSKQTIITSALKDYPHVDKLYHLAANFMQPKWGGKEMERRELIYRAEKLANKDEKLSSLKGLTSYYEAIGFEKANSWQAIQSYREAIKQNPKSTAYRVAIAELYIEIRRFEKALEVLDIVDRYRPNRVELLHLRAKALNGLGKTEEALTVLDRLFQQDLNHRDANLFALRLHSSAGNKEAAENAIQRVLYFASEEPYELNLIASMYRNHLNEVELAEKFYKRALEARRFDPWASFRLSEIYLENGSCDAVDSLDTYFIGCNNQVGQHEYYCTTRNQDWAWQTVQQLKDAQNCPKVFEKTFDGEIPLDDLIKEYDLEHLIPEQDTI</sequence>
<dbReference type="AlphaFoldDB" id="A0A918RP94"/>
<feature type="compositionally biased region" description="Polar residues" evidence="3">
    <location>
        <begin position="1"/>
        <end position="19"/>
    </location>
</feature>
<gene>
    <name evidence="4" type="ORF">GCM10008090_14880</name>
</gene>
<evidence type="ECO:0000256" key="1">
    <source>
        <dbReference type="ARBA" id="ARBA00022737"/>
    </source>
</evidence>
<name>A0A918RP94_9GAMM</name>
<dbReference type="SUPFAM" id="SSF48452">
    <property type="entry name" value="TPR-like"/>
    <property type="match status" value="1"/>
</dbReference>
<accession>A0A918RP94</accession>
<dbReference type="Gene3D" id="1.25.40.10">
    <property type="entry name" value="Tetratricopeptide repeat domain"/>
    <property type="match status" value="1"/>
</dbReference>
<dbReference type="Proteomes" id="UP000614811">
    <property type="component" value="Unassembled WGS sequence"/>
</dbReference>
<evidence type="ECO:0000256" key="3">
    <source>
        <dbReference type="SAM" id="MobiDB-lite"/>
    </source>
</evidence>
<organism evidence="4 5">
    <name type="scientific">Arenicella chitinivorans</name>
    <dbReference type="NCBI Taxonomy" id="1329800"/>
    <lineage>
        <taxon>Bacteria</taxon>
        <taxon>Pseudomonadati</taxon>
        <taxon>Pseudomonadota</taxon>
        <taxon>Gammaproteobacteria</taxon>
        <taxon>Arenicellales</taxon>
        <taxon>Arenicellaceae</taxon>
        <taxon>Arenicella</taxon>
    </lineage>
</organism>